<evidence type="ECO:0000256" key="2">
    <source>
        <dbReference type="ARBA" id="ARBA00022448"/>
    </source>
</evidence>
<evidence type="ECO:0000313" key="12">
    <source>
        <dbReference type="EMBL" id="RZS67955.1"/>
    </source>
</evidence>
<evidence type="ECO:0000256" key="8">
    <source>
        <dbReference type="ARBA" id="ARBA00037387"/>
    </source>
</evidence>
<dbReference type="GO" id="GO:0016301">
    <property type="term" value="F:kinase activity"/>
    <property type="evidence" value="ECO:0007669"/>
    <property type="project" value="UniProtKB-KW"/>
</dbReference>
<comment type="subcellular location">
    <subcellularLocation>
        <location evidence="1">Cytoplasm</location>
    </subcellularLocation>
</comment>
<sequence length="170" mass="17324">MTTIPPLPDTAVVLRARADDWRAAVREAGRALTRSGATRSEYADRMIAVIEEFGAYVVIAPGLALAHARPGPDVRREGLAVVTLATAVPFGHPHNDPVRVVVGLAVSNAEDHVASVAKLANAFNDSGIVGRIARAASADEVRALLGIDTEGESAADADAGADATGGAGVA</sequence>
<gene>
    <name evidence="12" type="ORF">EV187_0377</name>
</gene>
<evidence type="ECO:0000256" key="1">
    <source>
        <dbReference type="ARBA" id="ARBA00004496"/>
    </source>
</evidence>
<dbReference type="PANTHER" id="PTHR36203">
    <property type="entry name" value="ASCORBATE-SPECIFIC PTS SYSTEM EIIA COMPONENT"/>
    <property type="match status" value="1"/>
</dbReference>
<protein>
    <recommendedName>
        <fullName evidence="9">Ascorbate-specific PTS system EIIA component</fullName>
    </recommendedName>
    <alternativeName>
        <fullName evidence="10">Ascorbate-specific phosphotransferase enzyme IIA component</fullName>
    </alternativeName>
</protein>
<keyword evidence="3" id="KW-0963">Cytoplasm</keyword>
<evidence type="ECO:0000259" key="11">
    <source>
        <dbReference type="PROSITE" id="PS51094"/>
    </source>
</evidence>
<dbReference type="Pfam" id="PF00359">
    <property type="entry name" value="PTS_EIIA_2"/>
    <property type="match status" value="1"/>
</dbReference>
<dbReference type="AlphaFoldDB" id="A0A4Q7MI08"/>
<comment type="caution">
    <text evidence="12">The sequence shown here is derived from an EMBL/GenBank/DDBJ whole genome shotgun (WGS) entry which is preliminary data.</text>
</comment>
<evidence type="ECO:0000313" key="13">
    <source>
        <dbReference type="Proteomes" id="UP000293289"/>
    </source>
</evidence>
<dbReference type="GO" id="GO:0005737">
    <property type="term" value="C:cytoplasm"/>
    <property type="evidence" value="ECO:0007669"/>
    <property type="project" value="UniProtKB-SubCell"/>
</dbReference>
<dbReference type="GO" id="GO:0009401">
    <property type="term" value="P:phosphoenolpyruvate-dependent sugar phosphotransferase system"/>
    <property type="evidence" value="ECO:0007669"/>
    <property type="project" value="UniProtKB-KW"/>
</dbReference>
<feature type="domain" description="PTS EIIA type-2" evidence="11">
    <location>
        <begin position="5"/>
        <end position="148"/>
    </location>
</feature>
<keyword evidence="7" id="KW-0418">Kinase</keyword>
<evidence type="ECO:0000256" key="7">
    <source>
        <dbReference type="ARBA" id="ARBA00022777"/>
    </source>
</evidence>
<keyword evidence="5" id="KW-0808">Transferase</keyword>
<dbReference type="InterPro" id="IPR016152">
    <property type="entry name" value="PTrfase/Anion_transptr"/>
</dbReference>
<dbReference type="Proteomes" id="UP000293289">
    <property type="component" value="Unassembled WGS sequence"/>
</dbReference>
<dbReference type="Gene3D" id="3.40.930.10">
    <property type="entry name" value="Mannitol-specific EII, Chain A"/>
    <property type="match status" value="1"/>
</dbReference>
<dbReference type="SUPFAM" id="SSF55804">
    <property type="entry name" value="Phoshotransferase/anion transport protein"/>
    <property type="match status" value="1"/>
</dbReference>
<keyword evidence="6" id="KW-0598">Phosphotransferase system</keyword>
<dbReference type="PROSITE" id="PS51094">
    <property type="entry name" value="PTS_EIIA_TYPE_2"/>
    <property type="match status" value="1"/>
</dbReference>
<evidence type="ECO:0000256" key="3">
    <source>
        <dbReference type="ARBA" id="ARBA00022490"/>
    </source>
</evidence>
<evidence type="ECO:0000256" key="9">
    <source>
        <dbReference type="ARBA" id="ARBA00041175"/>
    </source>
</evidence>
<comment type="function">
    <text evidence="8">The phosphoenolpyruvate-dependent sugar phosphotransferase system (sugar PTS), a major carbohydrate active transport system, catalyzes the phosphorylation of incoming sugar substrates concomitantly with their translocation across the cell membrane. The enzyme II UlaABC PTS system is involved in ascorbate transport.</text>
</comment>
<organism evidence="12 13">
    <name type="scientific">Agromyces ramosus</name>
    <dbReference type="NCBI Taxonomy" id="33879"/>
    <lineage>
        <taxon>Bacteria</taxon>
        <taxon>Bacillati</taxon>
        <taxon>Actinomycetota</taxon>
        <taxon>Actinomycetes</taxon>
        <taxon>Micrococcales</taxon>
        <taxon>Microbacteriaceae</taxon>
        <taxon>Agromyces</taxon>
    </lineage>
</organism>
<accession>A0A4Q7MI08</accession>
<dbReference type="RefSeq" id="WP_130351341.1">
    <property type="nucleotide sequence ID" value="NZ_SGWY01000001.1"/>
</dbReference>
<proteinExistence type="predicted"/>
<dbReference type="InterPro" id="IPR051351">
    <property type="entry name" value="Ascorbate-PTS_EIIA_comp"/>
</dbReference>
<evidence type="ECO:0000256" key="10">
    <source>
        <dbReference type="ARBA" id="ARBA00042072"/>
    </source>
</evidence>
<evidence type="ECO:0000256" key="5">
    <source>
        <dbReference type="ARBA" id="ARBA00022679"/>
    </source>
</evidence>
<dbReference type="InterPro" id="IPR002178">
    <property type="entry name" value="PTS_EIIA_type-2_dom"/>
</dbReference>
<keyword evidence="13" id="KW-1185">Reference proteome</keyword>
<reference evidence="12 13" key="1">
    <citation type="submission" date="2019-02" db="EMBL/GenBank/DDBJ databases">
        <title>Genomic Encyclopedia of Type Strains, Phase IV (KMG-IV): sequencing the most valuable type-strain genomes for metagenomic binning, comparative biology and taxonomic classification.</title>
        <authorList>
            <person name="Goeker M."/>
        </authorList>
    </citation>
    <scope>NUCLEOTIDE SEQUENCE [LARGE SCALE GENOMIC DNA]</scope>
    <source>
        <strain evidence="12 13">DSM 43045</strain>
    </source>
</reference>
<dbReference type="PANTHER" id="PTHR36203:SF1">
    <property type="entry name" value="ASCORBATE-SPECIFIC PTS SYSTEM EIIA COMPONENT"/>
    <property type="match status" value="1"/>
</dbReference>
<dbReference type="OrthoDB" id="1634238at2"/>
<dbReference type="EMBL" id="SGWY01000001">
    <property type="protein sequence ID" value="RZS67955.1"/>
    <property type="molecule type" value="Genomic_DNA"/>
</dbReference>
<keyword evidence="4" id="KW-0597">Phosphoprotein</keyword>
<evidence type="ECO:0000256" key="4">
    <source>
        <dbReference type="ARBA" id="ARBA00022553"/>
    </source>
</evidence>
<evidence type="ECO:0000256" key="6">
    <source>
        <dbReference type="ARBA" id="ARBA00022683"/>
    </source>
</evidence>
<name>A0A4Q7MI08_9MICO</name>
<keyword evidence="2" id="KW-0813">Transport</keyword>